<organism evidence="3 4">
    <name type="scientific">Candidatus Yanofskybacteria bacterium RIFCSPHIGHO2_02_FULL_41_11</name>
    <dbReference type="NCBI Taxonomy" id="1802675"/>
    <lineage>
        <taxon>Bacteria</taxon>
        <taxon>Candidatus Yanofskyibacteriota</taxon>
    </lineage>
</organism>
<dbReference type="Proteomes" id="UP000177167">
    <property type="component" value="Unassembled WGS sequence"/>
</dbReference>
<dbReference type="PANTHER" id="PTHR43736:SF1">
    <property type="entry name" value="DIHYDRONEOPTERIN TRIPHOSPHATE DIPHOSPHATASE"/>
    <property type="match status" value="1"/>
</dbReference>
<protein>
    <recommendedName>
        <fullName evidence="2">Nudix hydrolase domain-containing protein</fullName>
    </recommendedName>
</protein>
<reference evidence="3 4" key="1">
    <citation type="journal article" date="2016" name="Nat. Commun.">
        <title>Thousands of microbial genomes shed light on interconnected biogeochemical processes in an aquifer system.</title>
        <authorList>
            <person name="Anantharaman K."/>
            <person name="Brown C.T."/>
            <person name="Hug L.A."/>
            <person name="Sharon I."/>
            <person name="Castelle C.J."/>
            <person name="Probst A.J."/>
            <person name="Thomas B.C."/>
            <person name="Singh A."/>
            <person name="Wilkins M.J."/>
            <person name="Karaoz U."/>
            <person name="Brodie E.L."/>
            <person name="Williams K.H."/>
            <person name="Hubbard S.S."/>
            <person name="Banfield J.F."/>
        </authorList>
    </citation>
    <scope>NUCLEOTIDE SEQUENCE [LARGE SCALE GENOMIC DNA]</scope>
</reference>
<evidence type="ECO:0000313" key="4">
    <source>
        <dbReference type="Proteomes" id="UP000177167"/>
    </source>
</evidence>
<dbReference type="InterPro" id="IPR015797">
    <property type="entry name" value="NUDIX_hydrolase-like_dom_sf"/>
</dbReference>
<dbReference type="AlphaFoldDB" id="A0A1F8FDY8"/>
<sequence>MWEDLVIPGSIVAVGGIIEHENAKYKEVLLVKTHKWGDKYSVVGGRVKRNERLEDALSREVKEETGLSGYIGQHICTFDQIKNSGYYAPVQHVFVDKVVRVKSKKVVLNDEAQEYIWLPPKIALKELDIEPNARHTLEIYSSFTS</sequence>
<dbReference type="GO" id="GO:0016787">
    <property type="term" value="F:hydrolase activity"/>
    <property type="evidence" value="ECO:0007669"/>
    <property type="project" value="UniProtKB-KW"/>
</dbReference>
<keyword evidence="1" id="KW-0378">Hydrolase</keyword>
<evidence type="ECO:0000259" key="2">
    <source>
        <dbReference type="PROSITE" id="PS51462"/>
    </source>
</evidence>
<proteinExistence type="predicted"/>
<dbReference type="Gene3D" id="3.90.79.10">
    <property type="entry name" value="Nucleoside Triphosphate Pyrophosphohydrolase"/>
    <property type="match status" value="1"/>
</dbReference>
<gene>
    <name evidence="3" type="ORF">A3J46_06395</name>
</gene>
<evidence type="ECO:0000256" key="1">
    <source>
        <dbReference type="ARBA" id="ARBA00022801"/>
    </source>
</evidence>
<evidence type="ECO:0000313" key="3">
    <source>
        <dbReference type="EMBL" id="OGN10479.1"/>
    </source>
</evidence>
<dbReference type="Pfam" id="PF00293">
    <property type="entry name" value="NUDIX"/>
    <property type="match status" value="1"/>
</dbReference>
<dbReference type="PROSITE" id="PS00893">
    <property type="entry name" value="NUDIX_BOX"/>
    <property type="match status" value="1"/>
</dbReference>
<accession>A0A1F8FDY8</accession>
<dbReference type="InterPro" id="IPR020084">
    <property type="entry name" value="NUDIX_hydrolase_CS"/>
</dbReference>
<dbReference type="EMBL" id="MGJP01000006">
    <property type="protein sequence ID" value="OGN10479.1"/>
    <property type="molecule type" value="Genomic_DNA"/>
</dbReference>
<comment type="caution">
    <text evidence="3">The sequence shown here is derived from an EMBL/GenBank/DDBJ whole genome shotgun (WGS) entry which is preliminary data.</text>
</comment>
<dbReference type="PANTHER" id="PTHR43736">
    <property type="entry name" value="ADP-RIBOSE PYROPHOSPHATASE"/>
    <property type="match status" value="1"/>
</dbReference>
<name>A0A1F8FDY8_9BACT</name>
<dbReference type="InterPro" id="IPR000086">
    <property type="entry name" value="NUDIX_hydrolase_dom"/>
</dbReference>
<dbReference type="SUPFAM" id="SSF55811">
    <property type="entry name" value="Nudix"/>
    <property type="match status" value="1"/>
</dbReference>
<feature type="domain" description="Nudix hydrolase" evidence="2">
    <location>
        <begin position="9"/>
        <end position="141"/>
    </location>
</feature>
<dbReference type="PROSITE" id="PS51462">
    <property type="entry name" value="NUDIX"/>
    <property type="match status" value="1"/>
</dbReference>